<dbReference type="Proteomes" id="UP001140453">
    <property type="component" value="Unassembled WGS sequence"/>
</dbReference>
<dbReference type="AlphaFoldDB" id="A0A9W8YIE7"/>
<evidence type="ECO:0000313" key="1">
    <source>
        <dbReference type="EMBL" id="KAJ4385270.1"/>
    </source>
</evidence>
<sequence>MAALPENVDFTAFVVTMGSGDEKNDPFTFTPIQLTTVTEQRGMHQKNSTPDEVQRPDILDDLCRGLLLQSRVDRVVHGRAGESGPQATLVVFGFRFHGLHRNRRFKTATITIVFGDEKGRGSDYDPKVVALAPNGDFTLGEPTAVQVEGKTASEIGGNVDMPAGSPIVTVGGHFVRSWEKKKSFIQKRCSKLTGSIFTDFTAREHGPPNAVLLTLSEDDAAGTSVVAECRASILLERKNETDVFTAKVKMEAQANFLYNVTRTVRDITPFAPANDPVRFKPGMQYLRPHTGTAALRKIIRRELQKPTSVQADLLKSRGWVQPLLQRQPDMLPLEGPRAGIHLSTDWAYQLKYKVLILHYVLTGSCNG</sequence>
<name>A0A9W8YIE7_9PEZI</name>
<evidence type="ECO:0000313" key="2">
    <source>
        <dbReference type="Proteomes" id="UP001140453"/>
    </source>
</evidence>
<dbReference type="EMBL" id="JAPEVB010000008">
    <property type="protein sequence ID" value="KAJ4385270.1"/>
    <property type="molecule type" value="Genomic_DNA"/>
</dbReference>
<dbReference type="OrthoDB" id="3796612at2759"/>
<proteinExistence type="predicted"/>
<keyword evidence="2" id="KW-1185">Reference proteome</keyword>
<reference evidence="1" key="1">
    <citation type="submission" date="2022-10" db="EMBL/GenBank/DDBJ databases">
        <title>Tapping the CABI collections for fungal endophytes: first genome assemblies for Collariella, Neodidymelliopsis, Ascochyta clinopodiicola, Didymella pomorum, Didymosphaeria variabile, Neocosmospora piperis and Neocucurbitaria cava.</title>
        <authorList>
            <person name="Hill R."/>
        </authorList>
    </citation>
    <scope>NUCLEOTIDE SEQUENCE</scope>
    <source>
        <strain evidence="1">IMI 355082</strain>
    </source>
</reference>
<organism evidence="1 2">
    <name type="scientific">Gnomoniopsis smithogilvyi</name>
    <dbReference type="NCBI Taxonomy" id="1191159"/>
    <lineage>
        <taxon>Eukaryota</taxon>
        <taxon>Fungi</taxon>
        <taxon>Dikarya</taxon>
        <taxon>Ascomycota</taxon>
        <taxon>Pezizomycotina</taxon>
        <taxon>Sordariomycetes</taxon>
        <taxon>Sordariomycetidae</taxon>
        <taxon>Diaporthales</taxon>
        <taxon>Gnomoniaceae</taxon>
        <taxon>Gnomoniopsis</taxon>
    </lineage>
</organism>
<comment type="caution">
    <text evidence="1">The sequence shown here is derived from an EMBL/GenBank/DDBJ whole genome shotgun (WGS) entry which is preliminary data.</text>
</comment>
<protein>
    <submittedName>
        <fullName evidence="1">Uncharacterized protein</fullName>
    </submittedName>
</protein>
<gene>
    <name evidence="1" type="ORF">N0V93_010331</name>
</gene>
<accession>A0A9W8YIE7</accession>